<accession>A0AAW7I3N1</accession>
<dbReference type="Proteomes" id="UP001168216">
    <property type="component" value="Unassembled WGS sequence"/>
</dbReference>
<dbReference type="RefSeq" id="WP_290020997.1">
    <property type="nucleotide sequence ID" value="NZ_JAOPLV010000001.1"/>
</dbReference>
<gene>
    <name evidence="1" type="ORF">OB959_01080</name>
</gene>
<evidence type="ECO:0000313" key="1">
    <source>
        <dbReference type="EMBL" id="MDM5138392.1"/>
    </source>
</evidence>
<dbReference type="AlphaFoldDB" id="A0AAW7I3N1"/>
<dbReference type="InterPro" id="IPR027417">
    <property type="entry name" value="P-loop_NTPase"/>
</dbReference>
<reference evidence="1" key="1">
    <citation type="submission" date="2023-08" db="EMBL/GenBank/DDBJ databases">
        <title>WGS of Aeromonas isolates.</title>
        <authorList>
            <person name="Lee H."/>
        </authorList>
    </citation>
    <scope>NUCLEOTIDE SEQUENCE</scope>
    <source>
        <strain evidence="1">SL22</strain>
    </source>
</reference>
<dbReference type="SUPFAM" id="SSF52540">
    <property type="entry name" value="P-loop containing nucleoside triphosphate hydrolases"/>
    <property type="match status" value="1"/>
</dbReference>
<organism evidence="1 2">
    <name type="scientific">Aeromonas bestiarum</name>
    <dbReference type="NCBI Taxonomy" id="105751"/>
    <lineage>
        <taxon>Bacteria</taxon>
        <taxon>Pseudomonadati</taxon>
        <taxon>Pseudomonadota</taxon>
        <taxon>Gammaproteobacteria</taxon>
        <taxon>Aeromonadales</taxon>
        <taxon>Aeromonadaceae</taxon>
        <taxon>Aeromonas</taxon>
    </lineage>
</organism>
<dbReference type="Gene3D" id="3.40.50.300">
    <property type="entry name" value="P-loop containing nucleotide triphosphate hydrolases"/>
    <property type="match status" value="1"/>
</dbReference>
<name>A0AAW7I3N1_9GAMM</name>
<comment type="caution">
    <text evidence="1">The sequence shown here is derived from an EMBL/GenBank/DDBJ whole genome shotgun (WGS) entry which is preliminary data.</text>
</comment>
<evidence type="ECO:0000313" key="2">
    <source>
        <dbReference type="Proteomes" id="UP001168216"/>
    </source>
</evidence>
<proteinExistence type="predicted"/>
<sequence length="331" mass="38735">MEADLQVDRYDLFVLSLARSGTNFISRCLDSHPDINPLGYTRNEVITRHNRVDIFRGNRLSYYHLHVVNNLCYWERIKKIITRKFFLYSVRNPLDLALSYYNFCILQYHFGYRKTKPVVDDILLHRDFIIRQNTIAIGMSLEREFSYSKCIGFSSLRLERAQKTMNDISSWLNIEAHDINDISTKAESSLSIVLSYIPMNLEVKERKVQIYFSELEDGPAASGLPKHIFRKYIKLINVESINFGKVYGFIDSELLLSLGDMIFFDEYVIELCSKIKAELPGWLAGALDIVHAARNEYIDRIPKHVENEISSYYNPYIKQLSIHHPNVIEEW</sequence>
<dbReference type="EMBL" id="JAOPLV010000001">
    <property type="protein sequence ID" value="MDM5138392.1"/>
    <property type="molecule type" value="Genomic_DNA"/>
</dbReference>
<protein>
    <submittedName>
        <fullName evidence="1">Sulfotransferase</fullName>
    </submittedName>
</protein>